<dbReference type="Proteomes" id="UP000639772">
    <property type="component" value="Chromosome 12"/>
</dbReference>
<comment type="caution">
    <text evidence="1">The sequence shown here is derived from an EMBL/GenBank/DDBJ whole genome shotgun (WGS) entry which is preliminary data.</text>
</comment>
<proteinExistence type="predicted"/>
<reference evidence="1 2" key="1">
    <citation type="journal article" date="2020" name="Nat. Food">
        <title>A phased Vanilla planifolia genome enables genetic improvement of flavour and production.</title>
        <authorList>
            <person name="Hasing T."/>
            <person name="Tang H."/>
            <person name="Brym M."/>
            <person name="Khazi F."/>
            <person name="Huang T."/>
            <person name="Chambers A.H."/>
        </authorList>
    </citation>
    <scope>NUCLEOTIDE SEQUENCE [LARGE SCALE GENOMIC DNA]</scope>
    <source>
        <tissue evidence="1">Leaf</tissue>
    </source>
</reference>
<sequence>MHKNQAGQKPRGIKTHRHFYQTAPDMSFRPRTIEDLDTAPESFSLDSHRHLLFNVSTKCLDRAPAFADLL</sequence>
<protein>
    <submittedName>
        <fullName evidence="1">Uncharacterized protein</fullName>
    </submittedName>
</protein>
<dbReference type="EMBL" id="JADCNM010000012">
    <property type="protein sequence ID" value="KAG0459342.1"/>
    <property type="molecule type" value="Genomic_DNA"/>
</dbReference>
<accession>A0A835Q0N0</accession>
<evidence type="ECO:0000313" key="1">
    <source>
        <dbReference type="EMBL" id="KAG0459342.1"/>
    </source>
</evidence>
<name>A0A835Q0N0_VANPL</name>
<dbReference type="AlphaFoldDB" id="A0A835Q0N0"/>
<organism evidence="1 2">
    <name type="scientific">Vanilla planifolia</name>
    <name type="common">Vanilla</name>
    <dbReference type="NCBI Taxonomy" id="51239"/>
    <lineage>
        <taxon>Eukaryota</taxon>
        <taxon>Viridiplantae</taxon>
        <taxon>Streptophyta</taxon>
        <taxon>Embryophyta</taxon>
        <taxon>Tracheophyta</taxon>
        <taxon>Spermatophyta</taxon>
        <taxon>Magnoliopsida</taxon>
        <taxon>Liliopsida</taxon>
        <taxon>Asparagales</taxon>
        <taxon>Orchidaceae</taxon>
        <taxon>Vanilloideae</taxon>
        <taxon>Vanilleae</taxon>
        <taxon>Vanilla</taxon>
    </lineage>
</organism>
<evidence type="ECO:0000313" key="2">
    <source>
        <dbReference type="Proteomes" id="UP000639772"/>
    </source>
</evidence>
<gene>
    <name evidence="1" type="ORF">HPP92_022470</name>
</gene>